<keyword evidence="4" id="KW-1185">Reference proteome</keyword>
<feature type="transmembrane region" description="Helical" evidence="1">
    <location>
        <begin position="701"/>
        <end position="726"/>
    </location>
</feature>
<dbReference type="AlphaFoldDB" id="A0AAD6HNE3"/>
<feature type="transmembrane region" description="Helical" evidence="1">
    <location>
        <begin position="151"/>
        <end position="172"/>
    </location>
</feature>
<sequence length="805" mass="89436">MKSANQLGGKLHSIFSAKRYHQAPATDQDAQPEELELSDRPAALLQSHFPETPKSPVFSSTDPVNEHNTLLHEEQQSGIEANENIGPVSDAKRPKWIDGIYVCARIGVGVLIINLIFTIVAAVLANRNSGGSFVAAPLYWGDCAVTQRWEFSLHLIINILSTCMLAASNYCMQTLVAPTREEVDASHARGEWLDIGRASMRNLGSIGGYRLGLWMILITTATPFHLLYVDFQNMILFPTHNLGFPGENYLDAFIAPKDLNSSNIHSFTSPALEKCFACPNIQNAVTRDGPSWTAALNWSQVVDEIASGNYERYYGLETCRQVSVQKWRAVVMLSENLTVSDGINASASIYSTNDEYFPATETSTYNSVYAFPFFNTSTGYGASAECFNGPQDSTGGMNDLDWDSPIVTQLWVSECLVIRTGEHCQLLYSPPICIVILIASLIKVSAMFLAARRGHEKSQPLLTCGDAISSFMSQPDPTTKGLCWMSKRDIEKGYWGVSQRRGSNAQPRKLNQQRFWFQAASIGAWIMTLFWCLGIMLIAIILMVSAHPYTEDGSQAEGLSWRSFKEIFSSDTDYDDYATIQTLSQNVHTLTYVVIANCPQLIITISYYWYNSVLTSMLAAAEYSSYGKERKGLRVTWPVKGSNQRSTYNLSVPYRYIAPTLLLYIILHWMVSESFFFIWVIPYSPQNKAEPLFYGSTKAIAYSLVFVLLAVITGAVMTIILCVLAFRRFKSNIPLSGSSSVVISAACHPPKDDALDTAALGLVKWGEVVLPERQLEFTNPIESEVGHCTFTSLDVVTPMLTKLYS</sequence>
<feature type="transmembrane region" description="Helical" evidence="1">
    <location>
        <begin position="661"/>
        <end position="681"/>
    </location>
</feature>
<dbReference type="InterPro" id="IPR046623">
    <property type="entry name" value="DUF6536"/>
</dbReference>
<evidence type="ECO:0000256" key="1">
    <source>
        <dbReference type="SAM" id="Phobius"/>
    </source>
</evidence>
<keyword evidence="1" id="KW-0812">Transmembrane</keyword>
<feature type="transmembrane region" description="Helical" evidence="1">
    <location>
        <begin position="102"/>
        <end position="125"/>
    </location>
</feature>
<organism evidence="3 4">
    <name type="scientific">Penicillium malachiteum</name>
    <dbReference type="NCBI Taxonomy" id="1324776"/>
    <lineage>
        <taxon>Eukaryota</taxon>
        <taxon>Fungi</taxon>
        <taxon>Dikarya</taxon>
        <taxon>Ascomycota</taxon>
        <taxon>Pezizomycotina</taxon>
        <taxon>Eurotiomycetes</taxon>
        <taxon>Eurotiomycetidae</taxon>
        <taxon>Eurotiales</taxon>
        <taxon>Aspergillaceae</taxon>
        <taxon>Penicillium</taxon>
    </lineage>
</organism>
<gene>
    <name evidence="3" type="ORF">N7493_004350</name>
</gene>
<evidence type="ECO:0000313" key="3">
    <source>
        <dbReference type="EMBL" id="KAJ5728020.1"/>
    </source>
</evidence>
<protein>
    <recommendedName>
        <fullName evidence="2">DUF6536 domain-containing protein</fullName>
    </recommendedName>
</protein>
<accession>A0AAD6HNE3</accession>
<feature type="transmembrane region" description="Helical" evidence="1">
    <location>
        <begin position="428"/>
        <end position="451"/>
    </location>
</feature>
<reference evidence="3" key="1">
    <citation type="journal article" date="2023" name="IMA Fungus">
        <title>Comparative genomic study of the Penicillium genus elucidates a diverse pangenome and 15 lateral gene transfer events.</title>
        <authorList>
            <person name="Petersen C."/>
            <person name="Sorensen T."/>
            <person name="Nielsen M.R."/>
            <person name="Sondergaard T.E."/>
            <person name="Sorensen J.L."/>
            <person name="Fitzpatrick D.A."/>
            <person name="Frisvad J.C."/>
            <person name="Nielsen K.L."/>
        </authorList>
    </citation>
    <scope>NUCLEOTIDE SEQUENCE</scope>
    <source>
        <strain evidence="3">IBT 17514</strain>
    </source>
</reference>
<feature type="transmembrane region" description="Helical" evidence="1">
    <location>
        <begin position="515"/>
        <end position="544"/>
    </location>
</feature>
<dbReference type="PANTHER" id="PTHR35395:SF1">
    <property type="entry name" value="DUF6536 DOMAIN-CONTAINING PROTEIN"/>
    <property type="match status" value="1"/>
</dbReference>
<comment type="caution">
    <text evidence="3">The sequence shown here is derived from an EMBL/GenBank/DDBJ whole genome shotgun (WGS) entry which is preliminary data.</text>
</comment>
<dbReference type="Pfam" id="PF20163">
    <property type="entry name" value="DUF6536"/>
    <property type="match status" value="1"/>
</dbReference>
<keyword evidence="1" id="KW-1133">Transmembrane helix</keyword>
<reference evidence="3" key="2">
    <citation type="submission" date="2023-01" db="EMBL/GenBank/DDBJ databases">
        <authorList>
            <person name="Petersen C."/>
        </authorList>
    </citation>
    <scope>NUCLEOTIDE SEQUENCE</scope>
    <source>
        <strain evidence="3">IBT 17514</strain>
    </source>
</reference>
<feature type="domain" description="DUF6536" evidence="2">
    <location>
        <begin position="96"/>
        <end position="228"/>
    </location>
</feature>
<evidence type="ECO:0000313" key="4">
    <source>
        <dbReference type="Proteomes" id="UP001215712"/>
    </source>
</evidence>
<proteinExistence type="predicted"/>
<dbReference type="Proteomes" id="UP001215712">
    <property type="component" value="Unassembled WGS sequence"/>
</dbReference>
<feature type="transmembrane region" description="Helical" evidence="1">
    <location>
        <begin position="590"/>
        <end position="610"/>
    </location>
</feature>
<dbReference type="PANTHER" id="PTHR35395">
    <property type="entry name" value="DUF6536 DOMAIN-CONTAINING PROTEIN"/>
    <property type="match status" value="1"/>
</dbReference>
<name>A0AAD6HNE3_9EURO</name>
<feature type="transmembrane region" description="Helical" evidence="1">
    <location>
        <begin position="207"/>
        <end position="228"/>
    </location>
</feature>
<dbReference type="EMBL" id="JAQJAN010000005">
    <property type="protein sequence ID" value="KAJ5728020.1"/>
    <property type="molecule type" value="Genomic_DNA"/>
</dbReference>
<keyword evidence="1" id="KW-0472">Membrane</keyword>
<evidence type="ECO:0000259" key="2">
    <source>
        <dbReference type="Pfam" id="PF20163"/>
    </source>
</evidence>